<dbReference type="PROSITE" id="PS50240">
    <property type="entry name" value="TRYPSIN_DOM"/>
    <property type="match status" value="1"/>
</dbReference>
<feature type="compositionally biased region" description="Gly residues" evidence="3">
    <location>
        <begin position="326"/>
        <end position="339"/>
    </location>
</feature>
<reference evidence="6 7" key="1">
    <citation type="journal article" date="2018" name="MBio">
        <title>Comparative Genomics Reveals the Core Gene Toolbox for the Fungus-Insect Symbiosis.</title>
        <authorList>
            <person name="Wang Y."/>
            <person name="Stata M."/>
            <person name="Wang W."/>
            <person name="Stajich J.E."/>
            <person name="White M.M."/>
            <person name="Moncalvo J.M."/>
        </authorList>
    </citation>
    <scope>NUCLEOTIDE SEQUENCE [LARGE SCALE GENOMIC DNA]</scope>
    <source>
        <strain evidence="6 7">AUS-77-4</strain>
    </source>
</reference>
<dbReference type="SMART" id="SM00020">
    <property type="entry name" value="Tryp_SPc"/>
    <property type="match status" value="1"/>
</dbReference>
<feature type="compositionally biased region" description="Acidic residues" evidence="3">
    <location>
        <begin position="508"/>
        <end position="531"/>
    </location>
</feature>
<sequence>MKLALGLSLLLCIPQAVLSYGVKISKTISIEQLAKNTERINKRGSKNRIVNGVPVEIDEYSSAASIFIDNPDPNLIEECTGTFISQNVVLTAAHCVYNETTGKVHESDITVSGGTKNIVYKTDINNQYSVQNVLYHPDFAETLFDGDIALLILSKNITDSKISFAKIYNFPITDDTPVEAAGWGLTNRDGVSGETEVLRAVPLFISSSNVCAGDYDFWKSNNDSFVCTQSKNGEGTCFGDSGGPLYFTGDENKPIIGITSKGGPAKDKKNMCSETGNVEYFTNAYYFIDWICENTGIDEKDLLYDSDITNCYADDCVKEGPEEEGPGGAGSGEGPGGDGSGEEGPGEDGSGEDGSGEDGSGEDGSGEDGSGEDGSGEEGPGGAGSGEGPGEDGSGEEGPGEDGSGEDGSGEDGSGEDGSGEEGPGEEGPGEEGPGEDGSGEDGSGEDGSGEDGSGEEGPGEEGPGEEGPGEDGSGEDGSGEDGSGEDGSGEDGSGEEGPGGAGSGEGPGEDGSGEEGPGEDGSGEDGSGED</sequence>
<dbReference type="PRINTS" id="PR00722">
    <property type="entry name" value="CHYMOTRYPSIN"/>
</dbReference>
<evidence type="ECO:0000256" key="3">
    <source>
        <dbReference type="SAM" id="MobiDB-lite"/>
    </source>
</evidence>
<protein>
    <recommendedName>
        <fullName evidence="5">Peptidase S1 domain-containing protein</fullName>
    </recommendedName>
</protein>
<feature type="compositionally biased region" description="Gly residues" evidence="3">
    <location>
        <begin position="496"/>
        <end position="507"/>
    </location>
</feature>
<feature type="compositionally biased region" description="Acidic residues" evidence="3">
    <location>
        <begin position="389"/>
        <end position="495"/>
    </location>
</feature>
<comment type="caution">
    <text evidence="6">The sequence shown here is derived from an EMBL/GenBank/DDBJ whole genome shotgun (WGS) entry which is preliminary data.</text>
</comment>
<dbReference type="PANTHER" id="PTHR24260">
    <property type="match status" value="1"/>
</dbReference>
<dbReference type="PANTHER" id="PTHR24260:SF136">
    <property type="entry name" value="GH08193P-RELATED"/>
    <property type="match status" value="1"/>
</dbReference>
<dbReference type="Gene3D" id="2.40.10.10">
    <property type="entry name" value="Trypsin-like serine proteases"/>
    <property type="match status" value="1"/>
</dbReference>
<feature type="signal peptide" evidence="4">
    <location>
        <begin position="1"/>
        <end position="19"/>
    </location>
</feature>
<dbReference type="InterPro" id="IPR043504">
    <property type="entry name" value="Peptidase_S1_PA_chymotrypsin"/>
</dbReference>
<proteinExistence type="predicted"/>
<dbReference type="PROSITE" id="PS00135">
    <property type="entry name" value="TRYPSIN_SER"/>
    <property type="match status" value="1"/>
</dbReference>
<gene>
    <name evidence="6" type="ORF">BB559_006767</name>
</gene>
<feature type="chain" id="PRO_5015599630" description="Peptidase S1 domain-containing protein" evidence="4">
    <location>
        <begin position="20"/>
        <end position="531"/>
    </location>
</feature>
<dbReference type="OrthoDB" id="6380398at2759"/>
<dbReference type="InterPro" id="IPR001314">
    <property type="entry name" value="Peptidase_S1A"/>
</dbReference>
<dbReference type="InterPro" id="IPR001254">
    <property type="entry name" value="Trypsin_dom"/>
</dbReference>
<evidence type="ECO:0000256" key="2">
    <source>
        <dbReference type="RuleBase" id="RU363034"/>
    </source>
</evidence>
<dbReference type="Pfam" id="PF00089">
    <property type="entry name" value="Trypsin"/>
    <property type="match status" value="1"/>
</dbReference>
<dbReference type="Proteomes" id="UP000245699">
    <property type="component" value="Unassembled WGS sequence"/>
</dbReference>
<keyword evidence="7" id="KW-1185">Reference proteome</keyword>
<evidence type="ECO:0000256" key="4">
    <source>
        <dbReference type="SAM" id="SignalP"/>
    </source>
</evidence>
<keyword evidence="4" id="KW-0732">Signal</keyword>
<dbReference type="InterPro" id="IPR009003">
    <property type="entry name" value="Peptidase_S1_PA"/>
</dbReference>
<dbReference type="InterPro" id="IPR051333">
    <property type="entry name" value="CLIP_Serine_Protease"/>
</dbReference>
<feature type="region of interest" description="Disordered" evidence="3">
    <location>
        <begin position="317"/>
        <end position="531"/>
    </location>
</feature>
<feature type="domain" description="Peptidase S1" evidence="5">
    <location>
        <begin position="49"/>
        <end position="296"/>
    </location>
</feature>
<feature type="compositionally biased region" description="Gly residues" evidence="3">
    <location>
        <begin position="377"/>
        <end position="388"/>
    </location>
</feature>
<dbReference type="GO" id="GO:0006508">
    <property type="term" value="P:proteolysis"/>
    <property type="evidence" value="ECO:0007669"/>
    <property type="project" value="UniProtKB-KW"/>
</dbReference>
<keyword evidence="2" id="KW-0378">Hydrolase</keyword>
<evidence type="ECO:0000313" key="6">
    <source>
        <dbReference type="EMBL" id="PVU85896.1"/>
    </source>
</evidence>
<evidence type="ECO:0000313" key="7">
    <source>
        <dbReference type="Proteomes" id="UP000245699"/>
    </source>
</evidence>
<keyword evidence="2" id="KW-0645">Protease</keyword>
<dbReference type="InterPro" id="IPR033116">
    <property type="entry name" value="TRYPSIN_SER"/>
</dbReference>
<dbReference type="FunFam" id="2.40.10.10:FF:000068">
    <property type="entry name" value="transmembrane protease serine 2"/>
    <property type="match status" value="1"/>
</dbReference>
<evidence type="ECO:0000259" key="5">
    <source>
        <dbReference type="PROSITE" id="PS50240"/>
    </source>
</evidence>
<feature type="non-terminal residue" evidence="6">
    <location>
        <position position="531"/>
    </location>
</feature>
<keyword evidence="2" id="KW-0720">Serine protease</keyword>
<dbReference type="CDD" id="cd00190">
    <property type="entry name" value="Tryp_SPc"/>
    <property type="match status" value="1"/>
</dbReference>
<accession>A0A2T9Y0K4</accession>
<dbReference type="EMBL" id="MBFT01001008">
    <property type="protein sequence ID" value="PVU85896.1"/>
    <property type="molecule type" value="Genomic_DNA"/>
</dbReference>
<dbReference type="SUPFAM" id="SSF50494">
    <property type="entry name" value="Trypsin-like serine proteases"/>
    <property type="match status" value="1"/>
</dbReference>
<feature type="compositionally biased region" description="Acidic residues" evidence="3">
    <location>
        <begin position="340"/>
        <end position="376"/>
    </location>
</feature>
<name>A0A2T9Y0K4_9FUNG</name>
<evidence type="ECO:0000256" key="1">
    <source>
        <dbReference type="ARBA" id="ARBA00023157"/>
    </source>
</evidence>
<keyword evidence="1" id="KW-1015">Disulfide bond</keyword>
<dbReference type="InterPro" id="IPR018114">
    <property type="entry name" value="TRYPSIN_HIS"/>
</dbReference>
<dbReference type="PROSITE" id="PS00134">
    <property type="entry name" value="TRYPSIN_HIS"/>
    <property type="match status" value="1"/>
</dbReference>
<dbReference type="GO" id="GO:0004252">
    <property type="term" value="F:serine-type endopeptidase activity"/>
    <property type="evidence" value="ECO:0007669"/>
    <property type="project" value="InterPro"/>
</dbReference>
<organism evidence="6 7">
    <name type="scientific">Furculomyces boomerangus</name>
    <dbReference type="NCBI Taxonomy" id="61424"/>
    <lineage>
        <taxon>Eukaryota</taxon>
        <taxon>Fungi</taxon>
        <taxon>Fungi incertae sedis</taxon>
        <taxon>Zoopagomycota</taxon>
        <taxon>Kickxellomycotina</taxon>
        <taxon>Harpellomycetes</taxon>
        <taxon>Harpellales</taxon>
        <taxon>Harpellaceae</taxon>
        <taxon>Furculomyces</taxon>
    </lineage>
</organism>
<dbReference type="AlphaFoldDB" id="A0A2T9Y0K4"/>
<dbReference type="STRING" id="61424.A0A2T9Y0K4"/>